<dbReference type="GO" id="GO:0070819">
    <property type="term" value="F:menaquinone-dependent protoporphyrinogen oxidase activity"/>
    <property type="evidence" value="ECO:0007669"/>
    <property type="project" value="TreeGrafter"/>
</dbReference>
<dbReference type="SUPFAM" id="SSF52218">
    <property type="entry name" value="Flavoproteins"/>
    <property type="match status" value="1"/>
</dbReference>
<dbReference type="Proteomes" id="UP000184038">
    <property type="component" value="Unassembled WGS sequence"/>
</dbReference>
<dbReference type="RefSeq" id="WP_073283440.1">
    <property type="nucleotide sequence ID" value="NZ_FRCP01000006.1"/>
</dbReference>
<dbReference type="PANTHER" id="PTHR38030:SF2">
    <property type="entry name" value="PROTOPORPHYRINOGEN IX DEHYDROGENASE [QUINONE]"/>
    <property type="match status" value="1"/>
</dbReference>
<dbReference type="GO" id="GO:0016651">
    <property type="term" value="F:oxidoreductase activity, acting on NAD(P)H"/>
    <property type="evidence" value="ECO:0007669"/>
    <property type="project" value="UniProtKB-ARBA"/>
</dbReference>
<dbReference type="AlphaFoldDB" id="A0A1M7G7L0"/>
<accession>A0A1M7G7L0</accession>
<dbReference type="InterPro" id="IPR008254">
    <property type="entry name" value="Flavodoxin/NO_synth"/>
</dbReference>
<evidence type="ECO:0000259" key="1">
    <source>
        <dbReference type="Pfam" id="PF12641"/>
    </source>
</evidence>
<evidence type="ECO:0000313" key="3">
    <source>
        <dbReference type="Proteomes" id="UP000184038"/>
    </source>
</evidence>
<feature type="domain" description="Flavodoxin-like" evidence="1">
    <location>
        <begin position="5"/>
        <end position="158"/>
    </location>
</feature>
<dbReference type="Gene3D" id="3.40.50.360">
    <property type="match status" value="1"/>
</dbReference>
<dbReference type="InterPro" id="IPR052200">
    <property type="entry name" value="Protoporphyrinogen_IX_DH"/>
</dbReference>
<keyword evidence="3" id="KW-1185">Reference proteome</keyword>
<dbReference type="OrthoDB" id="307208at2"/>
<dbReference type="NCBIfam" id="NF045594">
    <property type="entry name" value="flavodox_BilS"/>
    <property type="match status" value="1"/>
</dbReference>
<dbReference type="InterPro" id="IPR001226">
    <property type="entry name" value="Flavodoxin_CS"/>
</dbReference>
<dbReference type="Pfam" id="PF12641">
    <property type="entry name" value="Flavodoxin_3"/>
    <property type="match status" value="1"/>
</dbReference>
<proteinExistence type="predicted"/>
<protein>
    <submittedName>
        <fullName evidence="2">Flavodoxin</fullName>
    </submittedName>
</protein>
<dbReference type="GO" id="GO:0006783">
    <property type="term" value="P:heme biosynthetic process"/>
    <property type="evidence" value="ECO:0007669"/>
    <property type="project" value="TreeGrafter"/>
</dbReference>
<organism evidence="2 3">
    <name type="scientific">Anaerosporobacter mobilis DSM 15930</name>
    <dbReference type="NCBI Taxonomy" id="1120996"/>
    <lineage>
        <taxon>Bacteria</taxon>
        <taxon>Bacillati</taxon>
        <taxon>Bacillota</taxon>
        <taxon>Clostridia</taxon>
        <taxon>Lachnospirales</taxon>
        <taxon>Lachnospiraceae</taxon>
        <taxon>Anaerosporobacter</taxon>
    </lineage>
</organism>
<name>A0A1M7G7L0_9FIRM</name>
<dbReference type="GO" id="GO:0009055">
    <property type="term" value="F:electron transfer activity"/>
    <property type="evidence" value="ECO:0007669"/>
    <property type="project" value="InterPro"/>
</dbReference>
<sequence>MKIAIVYKSITGNTKLIAEAIKEELKDNEVVYFGEPAESIDADFIFLGSWTDKGMCCKEITDFCHTISNMQIAYFGTAGFGGSEEYYKSLYNRVKESIPSNNTVVDYFFCQGKMPMAIRDRYSKLITEHTEDSNLKVSIENFDKALSHPDTTDLENVKIWARKLIK</sequence>
<dbReference type="STRING" id="1120996.SAMN02746066_00876"/>
<gene>
    <name evidence="2" type="ORF">SAMN02746066_00876</name>
</gene>
<dbReference type="PROSITE" id="PS00201">
    <property type="entry name" value="FLAVODOXIN"/>
    <property type="match status" value="1"/>
</dbReference>
<dbReference type="PANTHER" id="PTHR38030">
    <property type="entry name" value="PROTOPORPHYRINOGEN IX DEHYDROGENASE [MENAQUINONE]"/>
    <property type="match status" value="1"/>
</dbReference>
<dbReference type="GO" id="GO:0010181">
    <property type="term" value="F:FMN binding"/>
    <property type="evidence" value="ECO:0007669"/>
    <property type="project" value="InterPro"/>
</dbReference>
<dbReference type="InterPro" id="IPR054633">
    <property type="entry name" value="BilS"/>
</dbReference>
<dbReference type="InterPro" id="IPR029039">
    <property type="entry name" value="Flavoprotein-like_sf"/>
</dbReference>
<reference evidence="2 3" key="1">
    <citation type="submission" date="2016-11" db="EMBL/GenBank/DDBJ databases">
        <authorList>
            <person name="Jaros S."/>
            <person name="Januszkiewicz K."/>
            <person name="Wedrychowicz H."/>
        </authorList>
    </citation>
    <scope>NUCLEOTIDE SEQUENCE [LARGE SCALE GENOMIC DNA]</scope>
    <source>
        <strain evidence="2 3">DSM 15930</strain>
    </source>
</reference>
<dbReference type="EMBL" id="FRCP01000006">
    <property type="protein sequence ID" value="SHM12115.1"/>
    <property type="molecule type" value="Genomic_DNA"/>
</dbReference>
<evidence type="ECO:0000313" key="2">
    <source>
        <dbReference type="EMBL" id="SHM12115.1"/>
    </source>
</evidence>